<reference evidence="2" key="1">
    <citation type="submission" date="2014-12" db="EMBL/GenBank/DDBJ databases">
        <title>Insight into the proteome of Arion vulgaris.</title>
        <authorList>
            <person name="Aradska J."/>
            <person name="Bulat T."/>
            <person name="Smidak R."/>
            <person name="Sarate P."/>
            <person name="Gangsoo J."/>
            <person name="Sialana F."/>
            <person name="Bilban M."/>
            <person name="Lubec G."/>
        </authorList>
    </citation>
    <scope>NUCLEOTIDE SEQUENCE</scope>
    <source>
        <tissue evidence="2">Skin</tissue>
    </source>
</reference>
<evidence type="ECO:0000259" key="1">
    <source>
        <dbReference type="Pfam" id="PF10419"/>
    </source>
</evidence>
<dbReference type="InterPro" id="IPR019481">
    <property type="entry name" value="TFIIIC_triple_barrel"/>
</dbReference>
<feature type="domain" description="Transcription factor TFIIIC triple barrel" evidence="1">
    <location>
        <begin position="17"/>
        <end position="108"/>
    </location>
</feature>
<proteinExistence type="predicted"/>
<feature type="non-terminal residue" evidence="2">
    <location>
        <position position="1"/>
    </location>
</feature>
<organism evidence="2">
    <name type="scientific">Arion vulgaris</name>
    <dbReference type="NCBI Taxonomy" id="1028688"/>
    <lineage>
        <taxon>Eukaryota</taxon>
        <taxon>Metazoa</taxon>
        <taxon>Spiralia</taxon>
        <taxon>Lophotrochozoa</taxon>
        <taxon>Mollusca</taxon>
        <taxon>Gastropoda</taxon>
        <taxon>Heterobranchia</taxon>
        <taxon>Euthyneura</taxon>
        <taxon>Panpulmonata</taxon>
        <taxon>Eupulmonata</taxon>
        <taxon>Stylommatophora</taxon>
        <taxon>Helicina</taxon>
        <taxon>Arionoidea</taxon>
        <taxon>Arionidae</taxon>
        <taxon>Arion</taxon>
    </lineage>
</organism>
<gene>
    <name evidence="2" type="primary">ORF161436</name>
</gene>
<dbReference type="GO" id="GO:0006383">
    <property type="term" value="P:transcription by RNA polymerase III"/>
    <property type="evidence" value="ECO:0007669"/>
    <property type="project" value="InterPro"/>
</dbReference>
<dbReference type="Pfam" id="PF10419">
    <property type="entry name" value="TFIIIC_sub6"/>
    <property type="match status" value="1"/>
</dbReference>
<dbReference type="GO" id="GO:0000127">
    <property type="term" value="C:transcription factor TFIIIC complex"/>
    <property type="evidence" value="ECO:0007669"/>
    <property type="project" value="TreeGrafter"/>
</dbReference>
<evidence type="ECO:0000313" key="2">
    <source>
        <dbReference type="EMBL" id="CEK87789.1"/>
    </source>
</evidence>
<dbReference type="PANTHER" id="PTHR21860">
    <property type="entry name" value="TRANSCRIPTION INITIATION FACTOR IIIC TFIIIC , POLYPEPTIDE 6-RELATED"/>
    <property type="match status" value="1"/>
</dbReference>
<dbReference type="PANTHER" id="PTHR21860:SF2">
    <property type="entry name" value="GENERAL TRANSCRIPTION FACTOR 3C POLYPEPTIDE 6"/>
    <property type="match status" value="1"/>
</dbReference>
<protein>
    <recommendedName>
        <fullName evidence="1">Transcription factor TFIIIC triple barrel domain-containing protein</fullName>
    </recommendedName>
</protein>
<sequence length="117" mass="13457">CSFAYVFYFVLRNMESEWEEVTMMMELPSSSHVDNRRQGYFQILGISTDKPLVKINGQLYTGQCTDTLGSHLFLEVDDHSDKEAAQRKKQIKSLVVTSKSLKLEPVYLNTKKDSETL</sequence>
<dbReference type="AlphaFoldDB" id="A0A0B7B356"/>
<dbReference type="Gene3D" id="2.60.40.4370">
    <property type="match status" value="1"/>
</dbReference>
<dbReference type="InterPro" id="IPR042771">
    <property type="entry name" value="GTF3C6-like"/>
</dbReference>
<dbReference type="EMBL" id="HACG01040924">
    <property type="protein sequence ID" value="CEK87789.1"/>
    <property type="molecule type" value="Transcribed_RNA"/>
</dbReference>
<name>A0A0B7B356_9EUPU</name>
<accession>A0A0B7B356</accession>